<evidence type="ECO:0000256" key="1">
    <source>
        <dbReference type="SAM" id="MobiDB-lite"/>
    </source>
</evidence>
<sequence>MRLVAEINTGMAPRRRAPVYTQHKYVALSRFVQSSLVMEVRNAGQVEELTSARRSGWCIVRSDSTEMRGRELVPDGEQASLDGLRP</sequence>
<accession>A0A3E2HB58</accession>
<dbReference type="AlphaFoldDB" id="A0A3E2HB58"/>
<feature type="region of interest" description="Disordered" evidence="1">
    <location>
        <begin position="66"/>
        <end position="86"/>
    </location>
</feature>
<name>A0A3E2HB58_SCYLI</name>
<dbReference type="EMBL" id="NCSJ02000101">
    <property type="protein sequence ID" value="RFU30381.1"/>
    <property type="molecule type" value="Genomic_DNA"/>
</dbReference>
<feature type="non-terminal residue" evidence="2">
    <location>
        <position position="86"/>
    </location>
</feature>
<evidence type="ECO:0000313" key="3">
    <source>
        <dbReference type="Proteomes" id="UP000258309"/>
    </source>
</evidence>
<reference evidence="2 3" key="1">
    <citation type="submission" date="2018-05" db="EMBL/GenBank/DDBJ databases">
        <title>Draft genome sequence of Scytalidium lignicola DSM 105466, a ubiquitous saprotrophic fungus.</title>
        <authorList>
            <person name="Buettner E."/>
            <person name="Gebauer A.M."/>
            <person name="Hofrichter M."/>
            <person name="Liers C."/>
            <person name="Kellner H."/>
        </authorList>
    </citation>
    <scope>NUCLEOTIDE SEQUENCE [LARGE SCALE GENOMIC DNA]</scope>
    <source>
        <strain evidence="2 3">DSM 105466</strain>
    </source>
</reference>
<protein>
    <submittedName>
        <fullName evidence="2">Uncharacterized protein</fullName>
    </submittedName>
</protein>
<proteinExistence type="predicted"/>
<keyword evidence="3" id="KW-1185">Reference proteome</keyword>
<dbReference type="Proteomes" id="UP000258309">
    <property type="component" value="Unassembled WGS sequence"/>
</dbReference>
<gene>
    <name evidence="2" type="ORF">B7463_g5961</name>
</gene>
<feature type="non-terminal residue" evidence="2">
    <location>
        <position position="1"/>
    </location>
</feature>
<evidence type="ECO:0000313" key="2">
    <source>
        <dbReference type="EMBL" id="RFU30381.1"/>
    </source>
</evidence>
<organism evidence="2 3">
    <name type="scientific">Scytalidium lignicola</name>
    <name type="common">Hyphomycete</name>
    <dbReference type="NCBI Taxonomy" id="5539"/>
    <lineage>
        <taxon>Eukaryota</taxon>
        <taxon>Fungi</taxon>
        <taxon>Dikarya</taxon>
        <taxon>Ascomycota</taxon>
        <taxon>Pezizomycotina</taxon>
        <taxon>Leotiomycetes</taxon>
        <taxon>Leotiomycetes incertae sedis</taxon>
        <taxon>Scytalidium</taxon>
    </lineage>
</organism>
<comment type="caution">
    <text evidence="2">The sequence shown here is derived from an EMBL/GenBank/DDBJ whole genome shotgun (WGS) entry which is preliminary data.</text>
</comment>